<dbReference type="Proteomes" id="UP001283341">
    <property type="component" value="Unassembled WGS sequence"/>
</dbReference>
<comment type="caution">
    <text evidence="2">The sequence shown here is derived from an EMBL/GenBank/DDBJ whole genome shotgun (WGS) entry which is preliminary data.</text>
</comment>
<dbReference type="AlphaFoldDB" id="A0AAE0M7Q7"/>
<name>A0AAE0M7Q7_9PEZI</name>
<proteinExistence type="predicted"/>
<evidence type="ECO:0000256" key="1">
    <source>
        <dbReference type="SAM" id="Phobius"/>
    </source>
</evidence>
<evidence type="ECO:0000313" key="3">
    <source>
        <dbReference type="Proteomes" id="UP001283341"/>
    </source>
</evidence>
<organism evidence="2 3">
    <name type="scientific">Apodospora peruviana</name>
    <dbReference type="NCBI Taxonomy" id="516989"/>
    <lineage>
        <taxon>Eukaryota</taxon>
        <taxon>Fungi</taxon>
        <taxon>Dikarya</taxon>
        <taxon>Ascomycota</taxon>
        <taxon>Pezizomycotina</taxon>
        <taxon>Sordariomycetes</taxon>
        <taxon>Sordariomycetidae</taxon>
        <taxon>Sordariales</taxon>
        <taxon>Lasiosphaeriaceae</taxon>
        <taxon>Apodospora</taxon>
    </lineage>
</organism>
<sequence length="59" mass="6621">MTRAPGFVNGWKPGMGYLLAIITTYVFLLLMLSLVQPFSGGHLKARQPEARHQEHARGR</sequence>
<keyword evidence="1" id="KW-0472">Membrane</keyword>
<reference evidence="2" key="2">
    <citation type="submission" date="2023-06" db="EMBL/GenBank/DDBJ databases">
        <authorList>
            <consortium name="Lawrence Berkeley National Laboratory"/>
            <person name="Haridas S."/>
            <person name="Hensen N."/>
            <person name="Bonometti L."/>
            <person name="Westerberg I."/>
            <person name="Brannstrom I.O."/>
            <person name="Guillou S."/>
            <person name="Cros-Aarteil S."/>
            <person name="Calhoun S."/>
            <person name="Kuo A."/>
            <person name="Mondo S."/>
            <person name="Pangilinan J."/>
            <person name="Riley R."/>
            <person name="Labutti K."/>
            <person name="Andreopoulos B."/>
            <person name="Lipzen A."/>
            <person name="Chen C."/>
            <person name="Yanf M."/>
            <person name="Daum C."/>
            <person name="Ng V."/>
            <person name="Clum A."/>
            <person name="Steindorff A."/>
            <person name="Ohm R."/>
            <person name="Martin F."/>
            <person name="Silar P."/>
            <person name="Natvig D."/>
            <person name="Lalanne C."/>
            <person name="Gautier V."/>
            <person name="Ament-Velasquez S.L."/>
            <person name="Kruys A."/>
            <person name="Hutchinson M.I."/>
            <person name="Powell A.J."/>
            <person name="Barry K."/>
            <person name="Miller A.N."/>
            <person name="Grigoriev I.V."/>
            <person name="Debuchy R."/>
            <person name="Gladieux P."/>
            <person name="Thoren M.H."/>
            <person name="Johannesson H."/>
        </authorList>
    </citation>
    <scope>NUCLEOTIDE SEQUENCE</scope>
    <source>
        <strain evidence="2">CBS 118394</strain>
    </source>
</reference>
<keyword evidence="1" id="KW-1133">Transmembrane helix</keyword>
<gene>
    <name evidence="2" type="ORF">B0H66DRAFT_638842</name>
</gene>
<protein>
    <submittedName>
        <fullName evidence="2">Uncharacterized protein</fullName>
    </submittedName>
</protein>
<keyword evidence="1" id="KW-0812">Transmembrane</keyword>
<keyword evidence="3" id="KW-1185">Reference proteome</keyword>
<evidence type="ECO:0000313" key="2">
    <source>
        <dbReference type="EMBL" id="KAK3322397.1"/>
    </source>
</evidence>
<feature type="transmembrane region" description="Helical" evidence="1">
    <location>
        <begin position="15"/>
        <end position="35"/>
    </location>
</feature>
<reference evidence="2" key="1">
    <citation type="journal article" date="2023" name="Mol. Phylogenet. Evol.">
        <title>Genome-scale phylogeny and comparative genomics of the fungal order Sordariales.</title>
        <authorList>
            <person name="Hensen N."/>
            <person name="Bonometti L."/>
            <person name="Westerberg I."/>
            <person name="Brannstrom I.O."/>
            <person name="Guillou S."/>
            <person name="Cros-Aarteil S."/>
            <person name="Calhoun S."/>
            <person name="Haridas S."/>
            <person name="Kuo A."/>
            <person name="Mondo S."/>
            <person name="Pangilinan J."/>
            <person name="Riley R."/>
            <person name="LaButti K."/>
            <person name="Andreopoulos B."/>
            <person name="Lipzen A."/>
            <person name="Chen C."/>
            <person name="Yan M."/>
            <person name="Daum C."/>
            <person name="Ng V."/>
            <person name="Clum A."/>
            <person name="Steindorff A."/>
            <person name="Ohm R.A."/>
            <person name="Martin F."/>
            <person name="Silar P."/>
            <person name="Natvig D.O."/>
            <person name="Lalanne C."/>
            <person name="Gautier V."/>
            <person name="Ament-Velasquez S.L."/>
            <person name="Kruys A."/>
            <person name="Hutchinson M.I."/>
            <person name="Powell A.J."/>
            <person name="Barry K."/>
            <person name="Miller A.N."/>
            <person name="Grigoriev I.V."/>
            <person name="Debuchy R."/>
            <person name="Gladieux P."/>
            <person name="Hiltunen Thoren M."/>
            <person name="Johannesson H."/>
        </authorList>
    </citation>
    <scope>NUCLEOTIDE SEQUENCE</scope>
    <source>
        <strain evidence="2">CBS 118394</strain>
    </source>
</reference>
<dbReference type="EMBL" id="JAUEDM010000003">
    <property type="protein sequence ID" value="KAK3322397.1"/>
    <property type="molecule type" value="Genomic_DNA"/>
</dbReference>
<accession>A0AAE0M7Q7</accession>